<name>A0AAW9SA99_9BACT</name>
<organism evidence="2 3">
    <name type="scientific">Rapidithrix thailandica</name>
    <dbReference type="NCBI Taxonomy" id="413964"/>
    <lineage>
        <taxon>Bacteria</taxon>
        <taxon>Pseudomonadati</taxon>
        <taxon>Bacteroidota</taxon>
        <taxon>Cytophagia</taxon>
        <taxon>Cytophagales</taxon>
        <taxon>Flammeovirgaceae</taxon>
        <taxon>Rapidithrix</taxon>
    </lineage>
</organism>
<dbReference type="AlphaFoldDB" id="A0AAW9SA99"/>
<evidence type="ECO:0000313" key="3">
    <source>
        <dbReference type="Proteomes" id="UP001403385"/>
    </source>
</evidence>
<feature type="chain" id="PRO_5043342570" evidence="1">
    <location>
        <begin position="23"/>
        <end position="186"/>
    </location>
</feature>
<protein>
    <submittedName>
        <fullName evidence="2">YfiR family protein</fullName>
    </submittedName>
</protein>
<evidence type="ECO:0000313" key="2">
    <source>
        <dbReference type="EMBL" id="MEN7549909.1"/>
    </source>
</evidence>
<gene>
    <name evidence="2" type="ORF">AAG747_18435</name>
</gene>
<feature type="signal peptide" evidence="1">
    <location>
        <begin position="1"/>
        <end position="22"/>
    </location>
</feature>
<reference evidence="2 3" key="1">
    <citation type="submission" date="2024-04" db="EMBL/GenBank/DDBJ databases">
        <title>Novel genus in family Flammeovirgaceae.</title>
        <authorList>
            <person name="Nguyen T.H."/>
            <person name="Vuong T.Q."/>
            <person name="Le H."/>
            <person name="Kim S.-G."/>
        </authorList>
    </citation>
    <scope>NUCLEOTIDE SEQUENCE [LARGE SCALE GENOMIC DNA]</scope>
    <source>
        <strain evidence="2 3">JCM 23209</strain>
    </source>
</reference>
<dbReference type="RefSeq" id="WP_346822688.1">
    <property type="nucleotide sequence ID" value="NZ_JBDKWZ010000011.1"/>
</dbReference>
<keyword evidence="3" id="KW-1185">Reference proteome</keyword>
<sequence length="186" mass="21062">MTSNAKNIIVCLLLLFGVQCMHAEKAHAQYTEYEIKAGLIFSFAKYIKWPDRAFDSDNSIRLGILGEDPFGSIIDRALKNRSINGRRFEVKRGADIRELKNCHIIFVGRSKQEDTSTILQAIYRQRYAFVLTIGDDIDNFCKYGGIINIRKGYEFNINFESANNADLVVGAKLLDLAKEIVSSNVE</sequence>
<comment type="caution">
    <text evidence="2">The sequence shown here is derived from an EMBL/GenBank/DDBJ whole genome shotgun (WGS) entry which is preliminary data.</text>
</comment>
<evidence type="ECO:0000256" key="1">
    <source>
        <dbReference type="SAM" id="SignalP"/>
    </source>
</evidence>
<dbReference type="Proteomes" id="UP001403385">
    <property type="component" value="Unassembled WGS sequence"/>
</dbReference>
<dbReference type="Pfam" id="PF13689">
    <property type="entry name" value="DUF4154"/>
    <property type="match status" value="1"/>
</dbReference>
<keyword evidence="1" id="KW-0732">Signal</keyword>
<proteinExistence type="predicted"/>
<dbReference type="EMBL" id="JBDKWZ010000011">
    <property type="protein sequence ID" value="MEN7549909.1"/>
    <property type="molecule type" value="Genomic_DNA"/>
</dbReference>
<accession>A0AAW9SA99</accession>
<dbReference type="InterPro" id="IPR025293">
    <property type="entry name" value="YfiR/HmsC-like"/>
</dbReference>